<feature type="compositionally biased region" description="Basic and acidic residues" evidence="1">
    <location>
        <begin position="1"/>
        <end position="10"/>
    </location>
</feature>
<reference evidence="2" key="2">
    <citation type="submission" date="2023-04" db="EMBL/GenBank/DDBJ databases">
        <authorList>
            <person name="Bruccoleri R.E."/>
            <person name="Oakeley E.J."/>
            <person name="Faust A.-M."/>
            <person name="Dessus-Babus S."/>
            <person name="Altorfer M."/>
            <person name="Burckhardt D."/>
            <person name="Oertli M."/>
            <person name="Naumann U."/>
            <person name="Petersen F."/>
            <person name="Wong J."/>
        </authorList>
    </citation>
    <scope>NUCLEOTIDE SEQUENCE</scope>
    <source>
        <strain evidence="2">GSM-AAB239-AS_SAM_17_03QT</strain>
        <tissue evidence="2">Leaf</tissue>
    </source>
</reference>
<evidence type="ECO:0000256" key="1">
    <source>
        <dbReference type="SAM" id="MobiDB-lite"/>
    </source>
</evidence>
<accession>A0AAX6GTR8</accession>
<dbReference type="AlphaFoldDB" id="A0AAX6GTR8"/>
<feature type="region of interest" description="Disordered" evidence="1">
    <location>
        <begin position="49"/>
        <end position="87"/>
    </location>
</feature>
<feature type="region of interest" description="Disordered" evidence="1">
    <location>
        <begin position="1"/>
        <end position="32"/>
    </location>
</feature>
<comment type="caution">
    <text evidence="2">The sequence shown here is derived from an EMBL/GenBank/DDBJ whole genome shotgun (WGS) entry which is preliminary data.</text>
</comment>
<protein>
    <submittedName>
        <fullName evidence="2">Formin-like protein 6</fullName>
    </submittedName>
</protein>
<name>A0AAX6GTR8_IRIPA</name>
<dbReference type="Proteomes" id="UP001140949">
    <property type="component" value="Unassembled WGS sequence"/>
</dbReference>
<feature type="region of interest" description="Disordered" evidence="1">
    <location>
        <begin position="148"/>
        <end position="169"/>
    </location>
</feature>
<proteinExistence type="predicted"/>
<sequence length="169" mass="18268">MGKNITERRGKGGRGGSPFEKSGSGGASRAQAVADVAGVGAMLEEGCDASQRHPRCHGGEERRHLHQERSLGGAGGAEFGDSGGRCPGEWTQMVRAREIGDDGSRARGALWIRRRSRRSSRLAWGNAWQRLMAMVRRGWSAVLTSMRRQGGEGSHHGRGPLWAAGRHQF</sequence>
<evidence type="ECO:0000313" key="3">
    <source>
        <dbReference type="Proteomes" id="UP001140949"/>
    </source>
</evidence>
<feature type="compositionally biased region" description="Basic and acidic residues" evidence="1">
    <location>
        <begin position="57"/>
        <end position="69"/>
    </location>
</feature>
<evidence type="ECO:0000313" key="2">
    <source>
        <dbReference type="EMBL" id="KAJ6832129.1"/>
    </source>
</evidence>
<reference evidence="2" key="1">
    <citation type="journal article" date="2023" name="GigaByte">
        <title>Genome assembly of the bearded iris, Iris pallida Lam.</title>
        <authorList>
            <person name="Bruccoleri R.E."/>
            <person name="Oakeley E.J."/>
            <person name="Faust A.M.E."/>
            <person name="Altorfer M."/>
            <person name="Dessus-Babus S."/>
            <person name="Burckhardt D."/>
            <person name="Oertli M."/>
            <person name="Naumann U."/>
            <person name="Petersen F."/>
            <person name="Wong J."/>
        </authorList>
    </citation>
    <scope>NUCLEOTIDE SEQUENCE</scope>
    <source>
        <strain evidence="2">GSM-AAB239-AS_SAM_17_03QT</strain>
    </source>
</reference>
<organism evidence="2 3">
    <name type="scientific">Iris pallida</name>
    <name type="common">Sweet iris</name>
    <dbReference type="NCBI Taxonomy" id="29817"/>
    <lineage>
        <taxon>Eukaryota</taxon>
        <taxon>Viridiplantae</taxon>
        <taxon>Streptophyta</taxon>
        <taxon>Embryophyta</taxon>
        <taxon>Tracheophyta</taxon>
        <taxon>Spermatophyta</taxon>
        <taxon>Magnoliopsida</taxon>
        <taxon>Liliopsida</taxon>
        <taxon>Asparagales</taxon>
        <taxon>Iridaceae</taxon>
        <taxon>Iridoideae</taxon>
        <taxon>Irideae</taxon>
        <taxon>Iris</taxon>
    </lineage>
</organism>
<keyword evidence="3" id="KW-1185">Reference proteome</keyword>
<gene>
    <name evidence="2" type="ORF">M6B38_345700</name>
</gene>
<dbReference type="EMBL" id="JANAVB010016197">
    <property type="protein sequence ID" value="KAJ6832129.1"/>
    <property type="molecule type" value="Genomic_DNA"/>
</dbReference>
<feature type="compositionally biased region" description="Gly residues" evidence="1">
    <location>
        <begin position="72"/>
        <end position="86"/>
    </location>
</feature>